<evidence type="ECO:0000256" key="2">
    <source>
        <dbReference type="ARBA" id="ARBA00009130"/>
    </source>
</evidence>
<dbReference type="Pfam" id="PF07992">
    <property type="entry name" value="Pyr_redox_2"/>
    <property type="match status" value="1"/>
</dbReference>
<dbReference type="InterPro" id="IPR004099">
    <property type="entry name" value="Pyr_nucl-diS_OxRdtase_dimer"/>
</dbReference>
<dbReference type="PRINTS" id="PR00368">
    <property type="entry name" value="FADPNR"/>
</dbReference>
<evidence type="ECO:0000256" key="6">
    <source>
        <dbReference type="ARBA" id="ARBA00023284"/>
    </source>
</evidence>
<feature type="domain" description="FAD/NAD(P)-binding" evidence="8">
    <location>
        <begin position="1"/>
        <end position="303"/>
    </location>
</feature>
<comment type="cofactor">
    <cofactor evidence="1">
        <name>FAD</name>
        <dbReference type="ChEBI" id="CHEBI:57692"/>
    </cofactor>
</comment>
<dbReference type="Gene3D" id="3.50.50.60">
    <property type="entry name" value="FAD/NAD(P)-binding domain"/>
    <property type="match status" value="2"/>
</dbReference>
<dbReference type="EMBL" id="FUZI01000004">
    <property type="protein sequence ID" value="SKC32893.1"/>
    <property type="molecule type" value="Genomic_DNA"/>
</dbReference>
<organism evidence="9 10">
    <name type="scientific">Photobacterium piscicola</name>
    <dbReference type="NCBI Taxonomy" id="1378299"/>
    <lineage>
        <taxon>Bacteria</taxon>
        <taxon>Pseudomonadati</taxon>
        <taxon>Pseudomonadota</taxon>
        <taxon>Gammaproteobacteria</taxon>
        <taxon>Vibrionales</taxon>
        <taxon>Vibrionaceae</taxon>
        <taxon>Photobacterium</taxon>
    </lineage>
</organism>
<dbReference type="NCBIfam" id="NF007123">
    <property type="entry name" value="PRK09564.1"/>
    <property type="match status" value="1"/>
</dbReference>
<keyword evidence="6" id="KW-0676">Redox-active center</keyword>
<evidence type="ECO:0000256" key="3">
    <source>
        <dbReference type="ARBA" id="ARBA00022630"/>
    </source>
</evidence>
<feature type="domain" description="Pyridine nucleotide-disulphide oxidoreductase dimerisation" evidence="7">
    <location>
        <begin position="328"/>
        <end position="430"/>
    </location>
</feature>
<protein>
    <submittedName>
        <fullName evidence="9">NADH peroxidase</fullName>
        <ecNumber evidence="9">1.11.1.1</ecNumber>
    </submittedName>
</protein>
<dbReference type="SUPFAM" id="SSF55424">
    <property type="entry name" value="FAD/NAD-linked reductases, dimerisation (C-terminal) domain"/>
    <property type="match status" value="1"/>
</dbReference>
<dbReference type="PANTHER" id="PTHR43429">
    <property type="entry name" value="PYRIDINE NUCLEOTIDE-DISULFIDE OXIDOREDUCTASE DOMAIN-CONTAINING"/>
    <property type="match status" value="1"/>
</dbReference>
<evidence type="ECO:0000256" key="5">
    <source>
        <dbReference type="ARBA" id="ARBA00023002"/>
    </source>
</evidence>
<evidence type="ECO:0000259" key="8">
    <source>
        <dbReference type="Pfam" id="PF07992"/>
    </source>
</evidence>
<dbReference type="PRINTS" id="PR00411">
    <property type="entry name" value="PNDRDTASEI"/>
</dbReference>
<dbReference type="EC" id="1.11.1.1" evidence="9"/>
<evidence type="ECO:0000256" key="1">
    <source>
        <dbReference type="ARBA" id="ARBA00001974"/>
    </source>
</evidence>
<evidence type="ECO:0000313" key="9">
    <source>
        <dbReference type="EMBL" id="SKC32893.1"/>
    </source>
</evidence>
<keyword evidence="9" id="KW-0575">Peroxidase</keyword>
<proteinExistence type="inferred from homology"/>
<dbReference type="AlphaFoldDB" id="A0A1T5I1F7"/>
<evidence type="ECO:0000313" key="10">
    <source>
        <dbReference type="Proteomes" id="UP000189966"/>
    </source>
</evidence>
<dbReference type="OrthoDB" id="9800167at2"/>
<dbReference type="InterPro" id="IPR036188">
    <property type="entry name" value="FAD/NAD-bd_sf"/>
</dbReference>
<name>A0A1T5I1F7_9GAMM</name>
<dbReference type="RefSeq" id="WP_080157884.1">
    <property type="nucleotide sequence ID" value="NZ_FUZI01000004.1"/>
</dbReference>
<dbReference type="GO" id="GO:0016692">
    <property type="term" value="F:NADH peroxidase activity"/>
    <property type="evidence" value="ECO:0007669"/>
    <property type="project" value="UniProtKB-EC"/>
</dbReference>
<accession>A0A1T5I1F7</accession>
<evidence type="ECO:0000256" key="4">
    <source>
        <dbReference type="ARBA" id="ARBA00022827"/>
    </source>
</evidence>
<sequence>MKIIIIGGEAAGMSAAAKAKRINPTAEIVVYEASNVISFGACGLPYYIGDEFSDANFMAEFTPAQFAEKGIQVLTQHRVIGLDPQQQQLTVEHQGETLVTHYDRLMIATGAKEILPPIAGLEKHGVYSLRRMQDGLDIKTALADPLCQHVTIIGSGFIGLEVAEAMIHQGKTVRLIERAACLIPDAFDTEISQHIQPELEQAGVQIHLRESVSEIIGDDRVTSIKTDKDIYATDLVICCTGVKPNTDFIAATGIERLANGAIIIDQQGKTSLDNIWAAGDCATIWHAQLQQPVYIPLATGANKMGRLVGENIAGKNLSYDGTLGTSCVKVLGLEAARTGLSEREAQQANIDYSTVYISDKCHTNYCEGQSPLYIKLVYRSDNKKLLGGQMIGNKGAVHRVDALAVAISLGATTEQLGMMDFAYAPPFSRTWDIMNVAGNVAK</sequence>
<dbReference type="PANTHER" id="PTHR43429:SF1">
    <property type="entry name" value="NAD(P)H SULFUR OXIDOREDUCTASE (COA-DEPENDENT)"/>
    <property type="match status" value="1"/>
</dbReference>
<comment type="similarity">
    <text evidence="2">Belongs to the class-III pyridine nucleotide-disulfide oxidoreductase family.</text>
</comment>
<keyword evidence="5 9" id="KW-0560">Oxidoreductase</keyword>
<dbReference type="SUPFAM" id="SSF51905">
    <property type="entry name" value="FAD/NAD(P)-binding domain"/>
    <property type="match status" value="1"/>
</dbReference>
<dbReference type="InterPro" id="IPR023753">
    <property type="entry name" value="FAD/NAD-binding_dom"/>
</dbReference>
<dbReference type="Pfam" id="PF02852">
    <property type="entry name" value="Pyr_redox_dim"/>
    <property type="match status" value="1"/>
</dbReference>
<dbReference type="InterPro" id="IPR050260">
    <property type="entry name" value="FAD-bd_OxRdtase"/>
</dbReference>
<keyword evidence="3" id="KW-0285">Flavoprotein</keyword>
<reference evidence="9 10" key="1">
    <citation type="submission" date="2017-02" db="EMBL/GenBank/DDBJ databases">
        <authorList>
            <person name="Peterson S.W."/>
        </authorList>
    </citation>
    <scope>NUCLEOTIDE SEQUENCE [LARGE SCALE GENOMIC DNA]</scope>
    <source>
        <strain evidence="10">type strain: NCCB 100098</strain>
    </source>
</reference>
<dbReference type="Proteomes" id="UP000189966">
    <property type="component" value="Unassembled WGS sequence"/>
</dbReference>
<keyword evidence="4" id="KW-0274">FAD</keyword>
<dbReference type="InterPro" id="IPR016156">
    <property type="entry name" value="FAD/NAD-linked_Rdtase_dimer_sf"/>
</dbReference>
<evidence type="ECO:0000259" key="7">
    <source>
        <dbReference type="Pfam" id="PF02852"/>
    </source>
</evidence>
<gene>
    <name evidence="9" type="primary">npr</name>
    <name evidence="9" type="ORF">CZ809_02421</name>
</gene>